<keyword evidence="5" id="KW-0007">Acetylation</keyword>
<keyword evidence="2" id="KW-0813">Transport</keyword>
<evidence type="ECO:0000256" key="10">
    <source>
        <dbReference type="ARBA" id="ARBA00077188"/>
    </source>
</evidence>
<keyword evidence="14" id="KW-1185">Reference proteome</keyword>
<dbReference type="PANTHER" id="PTHR19308">
    <property type="entry name" value="PHOSPHATIDYLCHOLINE TRANSFER PROTEIN"/>
    <property type="match status" value="1"/>
</dbReference>
<name>A0A6G0TFT8_APHGL</name>
<comment type="caution">
    <text evidence="13">The sequence shown here is derived from an EMBL/GenBank/DDBJ whole genome shotgun (WGS) entry which is preliminary data.</text>
</comment>
<proteinExistence type="predicted"/>
<dbReference type="Pfam" id="PF01852">
    <property type="entry name" value="START"/>
    <property type="match status" value="1"/>
</dbReference>
<keyword evidence="3" id="KW-0963">Cytoplasm</keyword>
<evidence type="ECO:0000256" key="1">
    <source>
        <dbReference type="ARBA" id="ARBA00004496"/>
    </source>
</evidence>
<evidence type="ECO:0000313" key="13">
    <source>
        <dbReference type="EMBL" id="KAE9531243.1"/>
    </source>
</evidence>
<keyword evidence="4" id="KW-0597">Phosphoprotein</keyword>
<gene>
    <name evidence="13" type="ORF">AGLY_010449</name>
</gene>
<dbReference type="CDD" id="cd08911">
    <property type="entry name" value="START_STARD7-like"/>
    <property type="match status" value="1"/>
</dbReference>
<dbReference type="EMBL" id="VYZN01000041">
    <property type="protein sequence ID" value="KAE9531243.1"/>
    <property type="molecule type" value="Genomic_DNA"/>
</dbReference>
<dbReference type="SMART" id="SM00234">
    <property type="entry name" value="START"/>
    <property type="match status" value="1"/>
</dbReference>
<evidence type="ECO:0000256" key="9">
    <source>
        <dbReference type="ARBA" id="ARBA00069061"/>
    </source>
</evidence>
<comment type="subunit">
    <text evidence="8">Interacts with ACOT13/THEM2.</text>
</comment>
<evidence type="ECO:0000256" key="4">
    <source>
        <dbReference type="ARBA" id="ARBA00022553"/>
    </source>
</evidence>
<dbReference type="GO" id="GO:0008289">
    <property type="term" value="F:lipid binding"/>
    <property type="evidence" value="ECO:0007669"/>
    <property type="project" value="UniProtKB-KW"/>
</dbReference>
<dbReference type="Gene3D" id="3.30.530.20">
    <property type="match status" value="1"/>
</dbReference>
<dbReference type="GO" id="GO:0005829">
    <property type="term" value="C:cytosol"/>
    <property type="evidence" value="ECO:0007669"/>
    <property type="project" value="UniProtKB-ARBA"/>
</dbReference>
<feature type="domain" description="START" evidence="12">
    <location>
        <begin position="187"/>
        <end position="380"/>
    </location>
</feature>
<dbReference type="InterPro" id="IPR051213">
    <property type="entry name" value="START_lipid_transfer"/>
</dbReference>
<organism evidence="13 14">
    <name type="scientific">Aphis glycines</name>
    <name type="common">Soybean aphid</name>
    <dbReference type="NCBI Taxonomy" id="307491"/>
    <lineage>
        <taxon>Eukaryota</taxon>
        <taxon>Metazoa</taxon>
        <taxon>Ecdysozoa</taxon>
        <taxon>Arthropoda</taxon>
        <taxon>Hexapoda</taxon>
        <taxon>Insecta</taxon>
        <taxon>Pterygota</taxon>
        <taxon>Neoptera</taxon>
        <taxon>Paraneoptera</taxon>
        <taxon>Hemiptera</taxon>
        <taxon>Sternorrhyncha</taxon>
        <taxon>Aphidomorpha</taxon>
        <taxon>Aphidoidea</taxon>
        <taxon>Aphididae</taxon>
        <taxon>Aphidini</taxon>
        <taxon>Aphis</taxon>
        <taxon>Aphis</taxon>
    </lineage>
</organism>
<evidence type="ECO:0000256" key="8">
    <source>
        <dbReference type="ARBA" id="ARBA00063535"/>
    </source>
</evidence>
<reference evidence="13 14" key="1">
    <citation type="submission" date="2019-08" db="EMBL/GenBank/DDBJ databases">
        <title>The genome of the soybean aphid Biotype 1, its phylome, world population structure and adaptation to the North American continent.</title>
        <authorList>
            <person name="Giordano R."/>
            <person name="Donthu R.K."/>
            <person name="Hernandez A.G."/>
            <person name="Wright C.L."/>
            <person name="Zimin A.V."/>
        </authorList>
    </citation>
    <scope>NUCLEOTIDE SEQUENCE [LARGE SCALE GENOMIC DNA]</scope>
    <source>
        <tissue evidence="13">Whole aphids</tissue>
    </source>
</reference>
<dbReference type="PANTHER" id="PTHR19308:SF8">
    <property type="entry name" value="STAR-RELATED LIPID TRANSFER PROTEIN 7, MITOCHONDRIAL"/>
    <property type="match status" value="1"/>
</dbReference>
<keyword evidence="6" id="KW-0445">Lipid transport</keyword>
<evidence type="ECO:0000256" key="5">
    <source>
        <dbReference type="ARBA" id="ARBA00022990"/>
    </source>
</evidence>
<evidence type="ECO:0000256" key="2">
    <source>
        <dbReference type="ARBA" id="ARBA00022448"/>
    </source>
</evidence>
<dbReference type="GO" id="GO:0006869">
    <property type="term" value="P:lipid transport"/>
    <property type="evidence" value="ECO:0007669"/>
    <property type="project" value="UniProtKB-KW"/>
</dbReference>
<dbReference type="OrthoDB" id="1295045at2759"/>
<dbReference type="AlphaFoldDB" id="A0A6G0TFT8"/>
<dbReference type="InterPro" id="IPR041949">
    <property type="entry name" value="START_STARD7"/>
</dbReference>
<dbReference type="PROSITE" id="PS50848">
    <property type="entry name" value="START"/>
    <property type="match status" value="1"/>
</dbReference>
<evidence type="ECO:0000256" key="11">
    <source>
        <dbReference type="ARBA" id="ARBA00079049"/>
    </source>
</evidence>
<evidence type="ECO:0000313" key="14">
    <source>
        <dbReference type="Proteomes" id="UP000475862"/>
    </source>
</evidence>
<dbReference type="Proteomes" id="UP000475862">
    <property type="component" value="Unassembled WGS sequence"/>
</dbReference>
<evidence type="ECO:0000256" key="7">
    <source>
        <dbReference type="ARBA" id="ARBA00023121"/>
    </source>
</evidence>
<dbReference type="InterPro" id="IPR002913">
    <property type="entry name" value="START_lipid-bd_dom"/>
</dbReference>
<dbReference type="FunFam" id="3.30.530.20:FF:000017">
    <property type="entry name" value="Phosphatidylcholine transfer protein, putative"/>
    <property type="match status" value="1"/>
</dbReference>
<dbReference type="InterPro" id="IPR023393">
    <property type="entry name" value="START-like_dom_sf"/>
</dbReference>
<accession>A0A6G0TFT8</accession>
<keyword evidence="7" id="KW-0446">Lipid-binding</keyword>
<protein>
    <recommendedName>
        <fullName evidence="9">Phosphatidylcholine transfer protein</fullName>
    </recommendedName>
    <alternativeName>
        <fullName evidence="11">START domain-containing protein 2</fullName>
    </alternativeName>
    <alternativeName>
        <fullName evidence="10">StAR-related lipid transfer protein 2</fullName>
    </alternativeName>
</protein>
<evidence type="ECO:0000256" key="3">
    <source>
        <dbReference type="ARBA" id="ARBA00022490"/>
    </source>
</evidence>
<dbReference type="SUPFAM" id="SSF55961">
    <property type="entry name" value="Bet v1-like"/>
    <property type="match status" value="1"/>
</dbReference>
<sequence length="419" mass="49858">MSIKSFVWKPNLLMASSSCRAQAVCRTFSRRCKKSLSNDSLLLSILKKRTKSFFKKQDFGAHIARTKKVMIACKKMITAVNKFKQQLAKHRKNLIMCVAMAFTFDWYKERICVDELIRLRQEFGIVKKLNNKSTSDDIIQDEQNSISQKTDSNNNELKLSMSKTENNQNKFDCSYTSCDCPRCRNMSEEGWEPFTSGSYYNAWKKPNIDYPDQNLYIYKVHGSFNDITALDFMQVQLDLDYRKEWDSMSVDLDIFDSEPLTHSDLIYWELRWPKWFQNRDYVFKRRYKIDEDEKLMLIVCESVEHPDFPEKSNKWRVKNYWSYIVIKPHEDFDKPGVEFSITYFDDPGVSVSNYLMSWYQCKGMPSFLNEQRLAALELTKRRFEENKILKPDKTNLETKLDQPQNQTSWISWLFGYFLF</sequence>
<comment type="subcellular location">
    <subcellularLocation>
        <location evidence="1">Cytoplasm</location>
    </subcellularLocation>
</comment>
<evidence type="ECO:0000256" key="6">
    <source>
        <dbReference type="ARBA" id="ARBA00023055"/>
    </source>
</evidence>
<evidence type="ECO:0000259" key="12">
    <source>
        <dbReference type="PROSITE" id="PS50848"/>
    </source>
</evidence>